<name>A0A1I4EIE4_9LACT</name>
<proteinExistence type="inferred from homology"/>
<protein>
    <recommendedName>
        <fullName evidence="2">Lipid II isoglutaminyl synthase (glutamine-hydrolyzing) subunit GatD</fullName>
        <ecNumber evidence="2">6.3.5.13</ecNumber>
    </recommendedName>
    <alternativeName>
        <fullName evidence="2">Lipid II isoglutaminyl synthase glutaminase subunit</fullName>
        <ecNumber evidence="2">3.5.1.2</ecNumber>
    </alternativeName>
</protein>
<comment type="catalytic activity">
    <reaction evidence="2">
        <text>beta-D-GlcNAc-(1-&gt;4)-Mur2Ac(oyl-L-Ala-gamma-D-Glu-L-Lys-D-Ala-D-Ala)-di-trans,octa-cis-undecaprenyl diphosphate + L-glutamine + ATP + H2O = beta-D-GlcNAc-(1-&gt;4)-Mur2Ac(oyl-L-Ala-D-isoglutaminyl-L-Lys-D-Ala-D-Ala)-di-trans,octa-cis-undecaprenyl diphosphate + L-glutamate + ADP + phosphate + H(+)</text>
        <dbReference type="Rhea" id="RHEA:57928"/>
        <dbReference type="ChEBI" id="CHEBI:15377"/>
        <dbReference type="ChEBI" id="CHEBI:15378"/>
        <dbReference type="ChEBI" id="CHEBI:29985"/>
        <dbReference type="ChEBI" id="CHEBI:30616"/>
        <dbReference type="ChEBI" id="CHEBI:43474"/>
        <dbReference type="ChEBI" id="CHEBI:58359"/>
        <dbReference type="ChEBI" id="CHEBI:60033"/>
        <dbReference type="ChEBI" id="CHEBI:62233"/>
        <dbReference type="ChEBI" id="CHEBI:456216"/>
        <dbReference type="EC" id="6.3.5.13"/>
    </reaction>
</comment>
<evidence type="ECO:0000256" key="1">
    <source>
        <dbReference type="ARBA" id="ARBA00022962"/>
    </source>
</evidence>
<dbReference type="GO" id="GO:0009252">
    <property type="term" value="P:peptidoglycan biosynthetic process"/>
    <property type="evidence" value="ECO:0007669"/>
    <property type="project" value="UniProtKB-UniRule"/>
</dbReference>
<comment type="subunit">
    <text evidence="2">Forms a heterodimer with MurT.</text>
</comment>
<dbReference type="GO" id="GO:0008360">
    <property type="term" value="P:regulation of cell shape"/>
    <property type="evidence" value="ECO:0007669"/>
    <property type="project" value="UniProtKB-KW"/>
</dbReference>
<reference evidence="4" key="3">
    <citation type="submission" date="2023-04" db="EMBL/GenBank/DDBJ databases">
        <title>Genomic analysis of Lactococcus garvieae isolates.</title>
        <authorList>
            <person name="Zhanghang C."/>
        </authorList>
    </citation>
    <scope>NUCLEOTIDE SEQUENCE</scope>
    <source>
        <strain evidence="4">ZB-1</strain>
    </source>
</reference>
<dbReference type="GO" id="GO:0071555">
    <property type="term" value="P:cell wall organization"/>
    <property type="evidence" value="ECO:0007669"/>
    <property type="project" value="UniProtKB-KW"/>
</dbReference>
<dbReference type="SUPFAM" id="SSF52317">
    <property type="entry name" value="Class I glutamine amidotransferase-like"/>
    <property type="match status" value="1"/>
</dbReference>
<keyword evidence="2" id="KW-0961">Cell wall biogenesis/degradation</keyword>
<dbReference type="NCBIfam" id="NF045636">
    <property type="entry name" value="isoglutsynth_GatD"/>
    <property type="match status" value="1"/>
</dbReference>
<evidence type="ECO:0000313" key="4">
    <source>
        <dbReference type="EMBL" id="MDH7959232.1"/>
    </source>
</evidence>
<dbReference type="Proteomes" id="UP000181969">
    <property type="component" value="Unassembled WGS sequence"/>
</dbReference>
<dbReference type="OMA" id="VCAGYQI"/>
<feature type="domain" description="CobB/CobQ-like glutamine amidotransferase" evidence="3">
    <location>
        <begin position="19"/>
        <end position="213"/>
    </location>
</feature>
<sequence length="263" mass="29775">MVYTSLTSNLENPKYNLHVAHLYGDLMNTYGDNGNILMLKYVGEKLGAEMTFDIVSLEDSFDQDFYDLVFWGGGQDYEQEIIADSFKNITAPLKSYIEAEKPMLAICGGYQMLGQYYINAAGTKIDCTGILPHYTKNLGNDRFIGDIQIHNEEFGETYYGFENHSGITYLGEGEKALGKVVYGGGNNPDDDTEGLHYKNTFGTYFHGPILSRNARLAYRLVTTALYQKYGQDLELPAFEEILAHEEKGQQIMDAKRKVEHYEH</sequence>
<keyword evidence="2" id="KW-0436">Ligase</keyword>
<dbReference type="EMBL" id="JARYTV010000001">
    <property type="protein sequence ID" value="MDH7959232.1"/>
    <property type="molecule type" value="Genomic_DNA"/>
</dbReference>
<dbReference type="PANTHER" id="PTHR21343">
    <property type="entry name" value="DETHIOBIOTIN SYNTHETASE"/>
    <property type="match status" value="1"/>
</dbReference>
<dbReference type="Proteomes" id="UP001217324">
    <property type="component" value="Chromosome"/>
</dbReference>
<dbReference type="InterPro" id="IPR043702">
    <property type="entry name" value="Lipid_II_synth_GatD"/>
</dbReference>
<feature type="active site" evidence="2">
    <location>
        <position position="206"/>
    </location>
</feature>
<dbReference type="Proteomes" id="UP001157396">
    <property type="component" value="Unassembled WGS sequence"/>
</dbReference>
<comment type="pathway">
    <text evidence="2">Cell wall biogenesis; peptidoglycan biosynthesis.</text>
</comment>
<accession>A0A1I4EIE4</accession>
<reference evidence="5 7" key="1">
    <citation type="submission" date="2016-10" db="EMBL/GenBank/DDBJ databases">
        <authorList>
            <person name="de Groot N.N."/>
        </authorList>
    </citation>
    <scope>NUCLEOTIDE SEQUENCE [LARGE SCALE GENOMIC DNA]</scope>
    <source>
        <strain evidence="5 7">M79</strain>
    </source>
</reference>
<dbReference type="InterPro" id="IPR054859">
    <property type="entry name" value="isoglutsynth_GatD"/>
</dbReference>
<evidence type="ECO:0000256" key="2">
    <source>
        <dbReference type="HAMAP-Rule" id="MF_02213"/>
    </source>
</evidence>
<comment type="similarity">
    <text evidence="2">Belongs to the CobB/CobQ family. GatD subfamily.</text>
</comment>
<keyword evidence="1 2" id="KW-0315">Glutamine amidotransferase</keyword>
<dbReference type="EMBL" id="FOTJ01000001">
    <property type="protein sequence ID" value="SFL05512.1"/>
    <property type="molecule type" value="Genomic_DNA"/>
</dbReference>
<keyword evidence="2" id="KW-0133">Cell shape</keyword>
<dbReference type="HAMAP" id="MF_02213">
    <property type="entry name" value="Lipid_II_synth_GatD"/>
    <property type="match status" value="1"/>
</dbReference>
<evidence type="ECO:0000313" key="7">
    <source>
        <dbReference type="Proteomes" id="UP000181969"/>
    </source>
</evidence>
<dbReference type="InterPro" id="IPR011698">
    <property type="entry name" value="GATase_3"/>
</dbReference>
<keyword evidence="2" id="KW-0378">Hydrolase</keyword>
<dbReference type="PANTHER" id="PTHR21343:SF9">
    <property type="entry name" value="LIPID II ISOGLUTAMINYL SYNTHASE (GLUTAMINE-HYDROLYZING) SUBUNIT GATD"/>
    <property type="match status" value="1"/>
</dbReference>
<dbReference type="GO" id="GO:0004359">
    <property type="term" value="F:glutaminase activity"/>
    <property type="evidence" value="ECO:0007669"/>
    <property type="project" value="UniProtKB-UniRule"/>
</dbReference>
<evidence type="ECO:0000259" key="3">
    <source>
        <dbReference type="Pfam" id="PF07685"/>
    </source>
</evidence>
<dbReference type="GeneID" id="61074417"/>
<feature type="binding site" evidence="2">
    <location>
        <position position="142"/>
    </location>
    <ligand>
        <name>substrate</name>
    </ligand>
</feature>
<dbReference type="Pfam" id="PF07685">
    <property type="entry name" value="GATase_3"/>
    <property type="match status" value="1"/>
</dbReference>
<evidence type="ECO:0000313" key="5">
    <source>
        <dbReference type="EMBL" id="SFL05512.1"/>
    </source>
</evidence>
<comment type="catalytic activity">
    <reaction evidence="2">
        <text>L-glutamine + H2O = L-glutamate + NH4(+)</text>
        <dbReference type="Rhea" id="RHEA:15889"/>
        <dbReference type="ChEBI" id="CHEBI:15377"/>
        <dbReference type="ChEBI" id="CHEBI:28938"/>
        <dbReference type="ChEBI" id="CHEBI:29985"/>
        <dbReference type="ChEBI" id="CHEBI:58359"/>
        <dbReference type="EC" id="3.5.1.2"/>
    </reaction>
</comment>
<dbReference type="EC" id="3.5.1.2" evidence="2"/>
<reference evidence="6" key="2">
    <citation type="submission" date="2023-02" db="EMBL/GenBank/DDBJ databases">
        <title>Comparative genomics and fermentation flavor characterization of five lactic acid bacteria reveal flavor biosynthesis metabolic pathways in fermented muskmelon puree.</title>
        <authorList>
            <person name="Yuan L."/>
            <person name="Li M."/>
            <person name="Xu X."/>
            <person name="Lao F."/>
            <person name="Wu J."/>
        </authorList>
    </citation>
    <scope>NUCLEOTIDE SEQUENCE</scope>
    <source>
        <strain evidence="6">Pa-2</strain>
    </source>
</reference>
<dbReference type="GO" id="GO:0140282">
    <property type="term" value="F:carbon-nitrogen ligase activity on lipid II"/>
    <property type="evidence" value="ECO:0007669"/>
    <property type="project" value="UniProtKB-UniRule"/>
</dbReference>
<dbReference type="InterPro" id="IPR029062">
    <property type="entry name" value="Class_I_gatase-like"/>
</dbReference>
<dbReference type="Gene3D" id="3.40.50.880">
    <property type="match status" value="1"/>
</dbReference>
<dbReference type="AlphaFoldDB" id="A0A1I4EIE4"/>
<dbReference type="GO" id="GO:0009236">
    <property type="term" value="P:cobalamin biosynthetic process"/>
    <property type="evidence" value="ECO:0007669"/>
    <property type="project" value="InterPro"/>
</dbReference>
<dbReference type="PROSITE" id="PS51274">
    <property type="entry name" value="GATASE_COBBQ"/>
    <property type="match status" value="1"/>
</dbReference>
<feature type="active site" description="Nucleophile" evidence="2">
    <location>
        <position position="107"/>
    </location>
</feature>
<evidence type="ECO:0000313" key="6">
    <source>
        <dbReference type="EMBL" id="WEA14533.1"/>
    </source>
</evidence>
<dbReference type="OrthoDB" id="9782045at2"/>
<dbReference type="CDD" id="cd01750">
    <property type="entry name" value="GATase1_CobQ"/>
    <property type="match status" value="1"/>
</dbReference>
<dbReference type="RefSeq" id="WP_014024655.1">
    <property type="nucleotide sequence ID" value="NZ_AP026069.1"/>
</dbReference>
<organism evidence="5 7">
    <name type="scientific">Lactococcus garvieae</name>
    <dbReference type="NCBI Taxonomy" id="1363"/>
    <lineage>
        <taxon>Bacteria</taxon>
        <taxon>Bacillati</taxon>
        <taxon>Bacillota</taxon>
        <taxon>Bacilli</taxon>
        <taxon>Lactobacillales</taxon>
        <taxon>Streptococcaceae</taxon>
        <taxon>Lactococcus</taxon>
    </lineage>
</organism>
<dbReference type="InterPro" id="IPR033949">
    <property type="entry name" value="CobQ_GATase1"/>
</dbReference>
<dbReference type="EC" id="6.3.5.13" evidence="2"/>
<keyword evidence="2" id="KW-0573">Peptidoglycan synthesis</keyword>
<comment type="function">
    <text evidence="2">The lipid II isoglutaminyl synthase complex catalyzes the formation of alpha-D-isoglutamine in the cell wall lipid II stem peptide. The GatD subunit catalyzes the hydrolysis of glutamine to glutamate and ammonia. The resulting ammonia molecule is channeled to the active site of MurT.</text>
</comment>
<dbReference type="UniPathway" id="UPA00219"/>
<dbReference type="EMBL" id="CP118627">
    <property type="protein sequence ID" value="WEA14533.1"/>
    <property type="molecule type" value="Genomic_DNA"/>
</dbReference>
<gene>
    <name evidence="2" type="primary">gatD</name>
    <name evidence="6" type="ORF">PWF74_03235</name>
    <name evidence="4" type="ORF">QHR29_01895</name>
    <name evidence="5" type="ORF">SAMN05216438_10110</name>
</gene>